<comment type="similarity">
    <text evidence="1">Belongs to the LysR transcriptional regulatory family.</text>
</comment>
<sequence>MSYQLPPLIWLRAFEAAARRTSFTAAAEELQLTQAAISYQVRSLEKHLGFPLFERLPRSLRLTDMGKAYLPAVRKAFDELSATTVGLFGPKRDKSVTVRATISFAVLWLGPRLKNFRQKYPEVNIRLCTSIWAEGSSEDEMDLEIRFGDGHWSGFNVELLCHDKIIPVCSPLLEEKLEPGSDNLLHIMGSEDVWKRWFESHGPEEYDFVKGVRVDNSLTALEMAATGSGFTAVQKCFAEPYLENGRLIRPSKHELPALQSHYLLMPESQSRPKPEVIWFRDWLWAEAKAYFK</sequence>
<dbReference type="InterPro" id="IPR005119">
    <property type="entry name" value="LysR_subst-bd"/>
</dbReference>
<proteinExistence type="inferred from homology"/>
<keyword evidence="3" id="KW-0238">DNA-binding</keyword>
<evidence type="ECO:0000256" key="1">
    <source>
        <dbReference type="ARBA" id="ARBA00009437"/>
    </source>
</evidence>
<evidence type="ECO:0000313" key="7">
    <source>
        <dbReference type="Proteomes" id="UP001069802"/>
    </source>
</evidence>
<dbReference type="Proteomes" id="UP001069802">
    <property type="component" value="Unassembled WGS sequence"/>
</dbReference>
<organism evidence="6 7">
    <name type="scientific">Kiloniella laminariae</name>
    <dbReference type="NCBI Taxonomy" id="454162"/>
    <lineage>
        <taxon>Bacteria</taxon>
        <taxon>Pseudomonadati</taxon>
        <taxon>Pseudomonadota</taxon>
        <taxon>Alphaproteobacteria</taxon>
        <taxon>Rhodospirillales</taxon>
        <taxon>Kiloniellaceae</taxon>
        <taxon>Kiloniella</taxon>
    </lineage>
</organism>
<comment type="caution">
    <text evidence="6">The sequence shown here is derived from an EMBL/GenBank/DDBJ whole genome shotgun (WGS) entry which is preliminary data.</text>
</comment>
<dbReference type="InterPro" id="IPR036390">
    <property type="entry name" value="WH_DNA-bd_sf"/>
</dbReference>
<dbReference type="Pfam" id="PF03466">
    <property type="entry name" value="LysR_substrate"/>
    <property type="match status" value="1"/>
</dbReference>
<dbReference type="SUPFAM" id="SSF46785">
    <property type="entry name" value="Winged helix' DNA-binding domain"/>
    <property type="match status" value="1"/>
</dbReference>
<reference evidence="6" key="1">
    <citation type="submission" date="2022-12" db="EMBL/GenBank/DDBJ databases">
        <title>Bacterial isolates from different developmental stages of Nematostella vectensis.</title>
        <authorList>
            <person name="Fraune S."/>
        </authorList>
    </citation>
    <scope>NUCLEOTIDE SEQUENCE</scope>
    <source>
        <strain evidence="6">G21630-S1</strain>
    </source>
</reference>
<feature type="domain" description="HTH lysR-type" evidence="5">
    <location>
        <begin position="6"/>
        <end position="63"/>
    </location>
</feature>
<dbReference type="InterPro" id="IPR036388">
    <property type="entry name" value="WH-like_DNA-bd_sf"/>
</dbReference>
<dbReference type="InterPro" id="IPR000847">
    <property type="entry name" value="LysR_HTH_N"/>
</dbReference>
<evidence type="ECO:0000256" key="2">
    <source>
        <dbReference type="ARBA" id="ARBA00023015"/>
    </source>
</evidence>
<dbReference type="SUPFAM" id="SSF53850">
    <property type="entry name" value="Periplasmic binding protein-like II"/>
    <property type="match status" value="1"/>
</dbReference>
<evidence type="ECO:0000313" key="6">
    <source>
        <dbReference type="EMBL" id="MCZ4282264.1"/>
    </source>
</evidence>
<dbReference type="EMBL" id="JAPWGY010000006">
    <property type="protein sequence ID" value="MCZ4282264.1"/>
    <property type="molecule type" value="Genomic_DNA"/>
</dbReference>
<protein>
    <submittedName>
        <fullName evidence="6">LysR substrate-binding domain-containing protein</fullName>
    </submittedName>
</protein>
<accession>A0ABT4LMC7</accession>
<dbReference type="Pfam" id="PF00126">
    <property type="entry name" value="HTH_1"/>
    <property type="match status" value="1"/>
</dbReference>
<keyword evidence="2" id="KW-0805">Transcription regulation</keyword>
<keyword evidence="7" id="KW-1185">Reference proteome</keyword>
<evidence type="ECO:0000256" key="4">
    <source>
        <dbReference type="ARBA" id="ARBA00023163"/>
    </source>
</evidence>
<dbReference type="PANTHER" id="PTHR30537">
    <property type="entry name" value="HTH-TYPE TRANSCRIPTIONAL REGULATOR"/>
    <property type="match status" value="1"/>
</dbReference>
<dbReference type="PROSITE" id="PS50931">
    <property type="entry name" value="HTH_LYSR"/>
    <property type="match status" value="1"/>
</dbReference>
<dbReference type="PANTHER" id="PTHR30537:SF26">
    <property type="entry name" value="GLYCINE CLEAVAGE SYSTEM TRANSCRIPTIONAL ACTIVATOR"/>
    <property type="match status" value="1"/>
</dbReference>
<evidence type="ECO:0000259" key="5">
    <source>
        <dbReference type="PROSITE" id="PS50931"/>
    </source>
</evidence>
<name>A0ABT4LMC7_9PROT</name>
<dbReference type="CDD" id="cd08432">
    <property type="entry name" value="PBP2_GcdR_TrpI_HvrB_AmpR_like"/>
    <property type="match status" value="1"/>
</dbReference>
<dbReference type="RefSeq" id="WP_269424414.1">
    <property type="nucleotide sequence ID" value="NZ_JAPWGY010000006.1"/>
</dbReference>
<dbReference type="Gene3D" id="3.40.190.10">
    <property type="entry name" value="Periplasmic binding protein-like II"/>
    <property type="match status" value="2"/>
</dbReference>
<dbReference type="PRINTS" id="PR00039">
    <property type="entry name" value="HTHLYSR"/>
</dbReference>
<keyword evidence="4" id="KW-0804">Transcription</keyword>
<gene>
    <name evidence="6" type="ORF">O4H49_15860</name>
</gene>
<evidence type="ECO:0000256" key="3">
    <source>
        <dbReference type="ARBA" id="ARBA00023125"/>
    </source>
</evidence>
<dbReference type="Gene3D" id="1.10.10.10">
    <property type="entry name" value="Winged helix-like DNA-binding domain superfamily/Winged helix DNA-binding domain"/>
    <property type="match status" value="1"/>
</dbReference>
<dbReference type="InterPro" id="IPR058163">
    <property type="entry name" value="LysR-type_TF_proteobact-type"/>
</dbReference>